<dbReference type="GeneID" id="20645864"/>
<evidence type="ECO:0000313" key="3">
    <source>
        <dbReference type="Proteomes" id="UP000002640"/>
    </source>
</evidence>
<sequence length="664" mass="74601">MCCGLRAQLVLASTHDPPVSSVSYDYDYDYGCDCDYDSGLTTISAAGCAAPFVFDSYQLILVRFSDHPLSRASAACPCSPVRFDAYELGVSGEDLHVQSSVDNVDVPVPHSPLRNYDYKLSDYGISGGLLCFLSTVFISARLDFYNDDSSSEHYVHFFSSLITTTTILAKLRAVRPLLLRPNISGVHLRPMSTTTISVSSAFSDYVLTSRLGGPYVQINWLSMTTNSASLDFYNYDLNGGLCVQYRPFDEHQLMLVRPLRLRLNQRAVRTARFVLDAYISSASSVFYVYELSSRLYMLFRCFSTATNSISLDCHNYVISSGLYVQSRSHLRTQRRRQAARAVSSVHYDYDLGSGLYVQSRSSSTATTTISPVHYDCNVCSGLYVQSRSSSTATTTSRTSSCTCSWPLGLFFDYDDDIDYDYDMSASAAGYACNRRYQRLRQAGRAAPFAFDYYEFMGGQLKQPGSLPTTSAPRSATTCRWTEGNSIYNNDNYYTRARHEQRFDYKYDNNRVHIDDHANEYDKTTRDYGYGGNHDCRYNDNDAHDQHYDCSNHNDFGYDGDNSDAYDCEHKHGKEEEGAASFGLPPMAEGSTSNTRDTSRIPAIWRSVYSLSDVGTEHEERMATTLRLKDDYIAFDVLSITDPRLSFALRGTTDVTPDQSNPLSR</sequence>
<evidence type="ECO:0000313" key="2">
    <source>
        <dbReference type="EMBL" id="EGZ20890.1"/>
    </source>
</evidence>
<name>G4Z5A5_PHYSP</name>
<feature type="region of interest" description="Disordered" evidence="1">
    <location>
        <begin position="576"/>
        <end position="597"/>
    </location>
</feature>
<dbReference type="Proteomes" id="UP000002640">
    <property type="component" value="Unassembled WGS sequence"/>
</dbReference>
<dbReference type="EMBL" id="JH159153">
    <property type="protein sequence ID" value="EGZ20890.1"/>
    <property type="molecule type" value="Genomic_DNA"/>
</dbReference>
<proteinExistence type="predicted"/>
<keyword evidence="3" id="KW-1185">Reference proteome</keyword>
<gene>
    <name evidence="2" type="ORF">PHYSODRAFT_328945</name>
</gene>
<protein>
    <submittedName>
        <fullName evidence="2">Uncharacterized protein</fullName>
    </submittedName>
</protein>
<reference evidence="2 3" key="1">
    <citation type="journal article" date="2006" name="Science">
        <title>Phytophthora genome sequences uncover evolutionary origins and mechanisms of pathogenesis.</title>
        <authorList>
            <person name="Tyler B.M."/>
            <person name="Tripathy S."/>
            <person name="Zhang X."/>
            <person name="Dehal P."/>
            <person name="Jiang R.H."/>
            <person name="Aerts A."/>
            <person name="Arredondo F.D."/>
            <person name="Baxter L."/>
            <person name="Bensasson D."/>
            <person name="Beynon J.L."/>
            <person name="Chapman J."/>
            <person name="Damasceno C.M."/>
            <person name="Dorrance A.E."/>
            <person name="Dou D."/>
            <person name="Dickerman A.W."/>
            <person name="Dubchak I.L."/>
            <person name="Garbelotto M."/>
            <person name="Gijzen M."/>
            <person name="Gordon S.G."/>
            <person name="Govers F."/>
            <person name="Grunwald N.J."/>
            <person name="Huang W."/>
            <person name="Ivors K.L."/>
            <person name="Jones R.W."/>
            <person name="Kamoun S."/>
            <person name="Krampis K."/>
            <person name="Lamour K.H."/>
            <person name="Lee M.K."/>
            <person name="McDonald W.H."/>
            <person name="Medina M."/>
            <person name="Meijer H.J."/>
            <person name="Nordberg E.K."/>
            <person name="Maclean D.J."/>
            <person name="Ospina-Giraldo M.D."/>
            <person name="Morris P.F."/>
            <person name="Phuntumart V."/>
            <person name="Putnam N.H."/>
            <person name="Rash S."/>
            <person name="Rose J.K."/>
            <person name="Sakihama Y."/>
            <person name="Salamov A.A."/>
            <person name="Savidor A."/>
            <person name="Scheuring C.F."/>
            <person name="Smith B.M."/>
            <person name="Sobral B.W."/>
            <person name="Terry A."/>
            <person name="Torto-Alalibo T.A."/>
            <person name="Win J."/>
            <person name="Xu Z."/>
            <person name="Zhang H."/>
            <person name="Grigoriev I.V."/>
            <person name="Rokhsar D.S."/>
            <person name="Boore J.L."/>
        </authorList>
    </citation>
    <scope>NUCLEOTIDE SEQUENCE [LARGE SCALE GENOMIC DNA]</scope>
    <source>
        <strain evidence="2 3">P6497</strain>
    </source>
</reference>
<dbReference type="KEGG" id="psoj:PHYSODRAFT_328945"/>
<evidence type="ECO:0000256" key="1">
    <source>
        <dbReference type="SAM" id="MobiDB-lite"/>
    </source>
</evidence>
<dbReference type="RefSeq" id="XP_009523607.1">
    <property type="nucleotide sequence ID" value="XM_009525312.1"/>
</dbReference>
<organism evidence="2 3">
    <name type="scientific">Phytophthora sojae (strain P6497)</name>
    <name type="common">Soybean stem and root rot agent</name>
    <name type="synonym">Phytophthora megasperma f. sp. glycines</name>
    <dbReference type="NCBI Taxonomy" id="1094619"/>
    <lineage>
        <taxon>Eukaryota</taxon>
        <taxon>Sar</taxon>
        <taxon>Stramenopiles</taxon>
        <taxon>Oomycota</taxon>
        <taxon>Peronosporomycetes</taxon>
        <taxon>Peronosporales</taxon>
        <taxon>Peronosporaceae</taxon>
        <taxon>Phytophthora</taxon>
    </lineage>
</organism>
<dbReference type="InParanoid" id="G4Z5A5"/>
<dbReference type="AlphaFoldDB" id="G4Z5A5"/>
<accession>G4Z5A5</accession>